<evidence type="ECO:0000259" key="6">
    <source>
        <dbReference type="PROSITE" id="PS50011"/>
    </source>
</evidence>
<evidence type="ECO:0000256" key="2">
    <source>
        <dbReference type="ARBA" id="ARBA00022741"/>
    </source>
</evidence>
<dbReference type="Gene3D" id="3.60.40.10">
    <property type="entry name" value="PPM-type phosphatase domain"/>
    <property type="match status" value="1"/>
</dbReference>
<evidence type="ECO:0000259" key="7">
    <source>
        <dbReference type="PROSITE" id="PS51746"/>
    </source>
</evidence>
<dbReference type="CDD" id="cd00143">
    <property type="entry name" value="PP2Cc"/>
    <property type="match status" value="1"/>
</dbReference>
<dbReference type="InterPro" id="IPR000719">
    <property type="entry name" value="Prot_kinase_dom"/>
</dbReference>
<dbReference type="Pfam" id="PF13672">
    <property type="entry name" value="PP2C_2"/>
    <property type="match status" value="1"/>
</dbReference>
<evidence type="ECO:0000313" key="9">
    <source>
        <dbReference type="Proteomes" id="UP000622707"/>
    </source>
</evidence>
<reference evidence="8 9" key="1">
    <citation type="journal article" date="2017" name="Int. J. Syst. Evol. Microbiol.">
        <title>Ramlibacter alkalitolerans sp. nov., alkali-tolerant bacterium isolated from soil of ginseng.</title>
        <authorList>
            <person name="Lee D.H."/>
            <person name="Cha C.J."/>
        </authorList>
    </citation>
    <scope>NUCLEOTIDE SEQUENCE [LARGE SCALE GENOMIC DNA]</scope>
    <source>
        <strain evidence="8 9">KACC 19305</strain>
    </source>
</reference>
<evidence type="ECO:0000256" key="3">
    <source>
        <dbReference type="ARBA" id="ARBA00022777"/>
    </source>
</evidence>
<evidence type="ECO:0000256" key="5">
    <source>
        <dbReference type="SAM" id="Phobius"/>
    </source>
</evidence>
<keyword evidence="5" id="KW-1133">Transmembrane helix</keyword>
<dbReference type="SMART" id="SM00332">
    <property type="entry name" value="PP2Cc"/>
    <property type="match status" value="1"/>
</dbReference>
<keyword evidence="5" id="KW-0812">Transmembrane</keyword>
<dbReference type="PROSITE" id="PS50011">
    <property type="entry name" value="PROTEIN_KINASE_DOM"/>
    <property type="match status" value="1"/>
</dbReference>
<dbReference type="EMBL" id="JAEQND010000002">
    <property type="protein sequence ID" value="MBL0424456.1"/>
    <property type="molecule type" value="Genomic_DNA"/>
</dbReference>
<dbReference type="InterPro" id="IPR008266">
    <property type="entry name" value="Tyr_kinase_AS"/>
</dbReference>
<dbReference type="Pfam" id="PF00069">
    <property type="entry name" value="Pkinase"/>
    <property type="match status" value="1"/>
</dbReference>
<organism evidence="8 9">
    <name type="scientific">Ramlibacter alkalitolerans</name>
    <dbReference type="NCBI Taxonomy" id="2039631"/>
    <lineage>
        <taxon>Bacteria</taxon>
        <taxon>Pseudomonadati</taxon>
        <taxon>Pseudomonadota</taxon>
        <taxon>Betaproteobacteria</taxon>
        <taxon>Burkholderiales</taxon>
        <taxon>Comamonadaceae</taxon>
        <taxon>Ramlibacter</taxon>
    </lineage>
</organism>
<keyword evidence="1" id="KW-0808">Transferase</keyword>
<dbReference type="InterPro" id="IPR036457">
    <property type="entry name" value="PPM-type-like_dom_sf"/>
</dbReference>
<dbReference type="PROSITE" id="PS51746">
    <property type="entry name" value="PPM_2"/>
    <property type="match status" value="1"/>
</dbReference>
<evidence type="ECO:0000313" key="8">
    <source>
        <dbReference type="EMBL" id="MBL0424456.1"/>
    </source>
</evidence>
<gene>
    <name evidence="8" type="ORF">JI746_04975</name>
</gene>
<dbReference type="Proteomes" id="UP000622707">
    <property type="component" value="Unassembled WGS sequence"/>
</dbReference>
<comment type="caution">
    <text evidence="8">The sequence shown here is derived from an EMBL/GenBank/DDBJ whole genome shotgun (WGS) entry which is preliminary data.</text>
</comment>
<feature type="domain" description="Protein kinase" evidence="6">
    <location>
        <begin position="275"/>
        <end position="540"/>
    </location>
</feature>
<name>A0ABS1JKL0_9BURK</name>
<keyword evidence="3 8" id="KW-0418">Kinase</keyword>
<evidence type="ECO:0000256" key="4">
    <source>
        <dbReference type="ARBA" id="ARBA00022840"/>
    </source>
</evidence>
<dbReference type="SUPFAM" id="SSF56112">
    <property type="entry name" value="Protein kinase-like (PK-like)"/>
    <property type="match status" value="1"/>
</dbReference>
<dbReference type="PANTHER" id="PTHR43289:SF6">
    <property type="entry name" value="SERINE_THREONINE-PROTEIN KINASE NEKL-3"/>
    <property type="match status" value="1"/>
</dbReference>
<dbReference type="Gene3D" id="1.10.510.10">
    <property type="entry name" value="Transferase(Phosphotransferase) domain 1"/>
    <property type="match status" value="1"/>
</dbReference>
<accession>A0ABS1JKL0</accession>
<keyword evidence="5" id="KW-0472">Membrane</keyword>
<proteinExistence type="predicted"/>
<dbReference type="Gene3D" id="3.30.200.20">
    <property type="entry name" value="Phosphorylase Kinase, domain 1"/>
    <property type="match status" value="1"/>
</dbReference>
<dbReference type="PANTHER" id="PTHR43289">
    <property type="entry name" value="MITOGEN-ACTIVATED PROTEIN KINASE KINASE KINASE 20-RELATED"/>
    <property type="match status" value="1"/>
</dbReference>
<feature type="transmembrane region" description="Helical" evidence="5">
    <location>
        <begin position="554"/>
        <end position="574"/>
    </location>
</feature>
<dbReference type="PROSITE" id="PS00109">
    <property type="entry name" value="PROTEIN_KINASE_TYR"/>
    <property type="match status" value="1"/>
</dbReference>
<feature type="domain" description="PPM-type phosphatase" evidence="7">
    <location>
        <begin position="11"/>
        <end position="242"/>
    </location>
</feature>
<dbReference type="SMART" id="SM00331">
    <property type="entry name" value="PP2C_SIG"/>
    <property type="match status" value="1"/>
</dbReference>
<evidence type="ECO:0000256" key="1">
    <source>
        <dbReference type="ARBA" id="ARBA00022679"/>
    </source>
</evidence>
<keyword evidence="2" id="KW-0547">Nucleotide-binding</keyword>
<dbReference type="InterPro" id="IPR011009">
    <property type="entry name" value="Kinase-like_dom_sf"/>
</dbReference>
<dbReference type="CDD" id="cd14014">
    <property type="entry name" value="STKc_PknB_like"/>
    <property type="match status" value="1"/>
</dbReference>
<dbReference type="InterPro" id="IPR001932">
    <property type="entry name" value="PPM-type_phosphatase-like_dom"/>
</dbReference>
<sequence length="579" mass="63371">MARVTASLRVAVGAYSDQGPKPSNQDAHGLHIPREPQRASKGVALAIADGISSSDCAAQASQAAIRGFLGDYYCTSEAWSVKKSVERVLAATNAWLFAHTQAGQGRYDRDRGWVCTFSALVIKSRTAHLFHVGDARIWQVQGRALEQLTTDHRIAAGGGRSYLGRALGIAPHLEIDYRSLPLQEGDTFLLTTDGVHEALAPQAMLAALDRHGADLDAAARDIAQEALRQGSRDNVTVQILRVQQLPAPQVSELQRLAGELPLPPLPEPRGVFDGWRMLRELHASSRSHLWLAQDLGTGARAVLKLPSLDLRGDPATIERLLLEEWVARRVASAHVLQAADVPRPRGFAYVAMEYVQGATLRQWMLDHPRPALETVRDIVDQLARGLRALHRMEMVHQDLRPENIMIDAAGTVRIIDFGAVQVAGLAETAEAPAHRLGTPQYTAPEALLGAPGSPRSDLFALAVIAYELLSGRLPYGAQLAQCRTLPQQKRLRLPSLRASRPELAHWVDDAIARALQLEPQRRHEDVAEFAYALRRPDPGLRPRRARPLIERDPVVFWKGLALLLALACVALLAVRASGS</sequence>
<keyword evidence="4" id="KW-0067">ATP-binding</keyword>
<keyword evidence="9" id="KW-1185">Reference proteome</keyword>
<dbReference type="SUPFAM" id="SSF81606">
    <property type="entry name" value="PP2C-like"/>
    <property type="match status" value="1"/>
</dbReference>
<protein>
    <submittedName>
        <fullName evidence="8">Bifunctional protein-serine/threonine kinase/phosphatase</fullName>
    </submittedName>
</protein>
<dbReference type="GO" id="GO:0016301">
    <property type="term" value="F:kinase activity"/>
    <property type="evidence" value="ECO:0007669"/>
    <property type="project" value="UniProtKB-KW"/>
</dbReference>